<evidence type="ECO:0000256" key="1">
    <source>
        <dbReference type="SAM" id="SignalP"/>
    </source>
</evidence>
<proteinExistence type="predicted"/>
<name>A0A1D1UNU5_RAMVA</name>
<gene>
    <name evidence="2" type="primary">RvY_03649-1</name>
    <name evidence="2" type="synonym">RvY_03649.1</name>
    <name evidence="2" type="ORF">RvY_03649</name>
</gene>
<dbReference type="PANTHER" id="PTHR35180:SF4">
    <property type="entry name" value="PROTEIN CBG06219"/>
    <property type="match status" value="1"/>
</dbReference>
<organism evidence="2 3">
    <name type="scientific">Ramazzottius varieornatus</name>
    <name type="common">Water bear</name>
    <name type="synonym">Tardigrade</name>
    <dbReference type="NCBI Taxonomy" id="947166"/>
    <lineage>
        <taxon>Eukaryota</taxon>
        <taxon>Metazoa</taxon>
        <taxon>Ecdysozoa</taxon>
        <taxon>Tardigrada</taxon>
        <taxon>Eutardigrada</taxon>
        <taxon>Parachela</taxon>
        <taxon>Hypsibioidea</taxon>
        <taxon>Ramazzottiidae</taxon>
        <taxon>Ramazzottius</taxon>
    </lineage>
</organism>
<dbReference type="EMBL" id="BDGG01000002">
    <property type="protein sequence ID" value="GAU91386.1"/>
    <property type="molecule type" value="Genomic_DNA"/>
</dbReference>
<evidence type="ECO:0000313" key="2">
    <source>
        <dbReference type="EMBL" id="GAU91386.1"/>
    </source>
</evidence>
<feature type="signal peptide" evidence="1">
    <location>
        <begin position="1"/>
        <end position="21"/>
    </location>
</feature>
<comment type="caution">
    <text evidence="2">The sequence shown here is derived from an EMBL/GenBank/DDBJ whole genome shotgun (WGS) entry which is preliminary data.</text>
</comment>
<dbReference type="Proteomes" id="UP000186922">
    <property type="component" value="Unassembled WGS sequence"/>
</dbReference>
<keyword evidence="1" id="KW-0732">Signal</keyword>
<reference evidence="2 3" key="1">
    <citation type="journal article" date="2016" name="Nat. Commun.">
        <title>Extremotolerant tardigrade genome and improved radiotolerance of human cultured cells by tardigrade-unique protein.</title>
        <authorList>
            <person name="Hashimoto T."/>
            <person name="Horikawa D.D."/>
            <person name="Saito Y."/>
            <person name="Kuwahara H."/>
            <person name="Kozuka-Hata H."/>
            <person name="Shin-I T."/>
            <person name="Minakuchi Y."/>
            <person name="Ohishi K."/>
            <person name="Motoyama A."/>
            <person name="Aizu T."/>
            <person name="Enomoto A."/>
            <person name="Kondo K."/>
            <person name="Tanaka S."/>
            <person name="Hara Y."/>
            <person name="Koshikawa S."/>
            <person name="Sagara H."/>
            <person name="Miura T."/>
            <person name="Yokobori S."/>
            <person name="Miyagawa K."/>
            <person name="Suzuki Y."/>
            <person name="Kubo T."/>
            <person name="Oyama M."/>
            <person name="Kohara Y."/>
            <person name="Fujiyama A."/>
            <person name="Arakawa K."/>
            <person name="Katayama T."/>
            <person name="Toyoda A."/>
            <person name="Kunieda T."/>
        </authorList>
    </citation>
    <scope>NUCLEOTIDE SEQUENCE [LARGE SCALE GENOMIC DNA]</scope>
    <source>
        <strain evidence="2 3">YOKOZUNA-1</strain>
    </source>
</reference>
<sequence>MHYVKAGIILVVAMLALQCESADLLAAAAAAASGQTCRWVGTAPFCQMGCESGENEMEKSACGDGACCWSGYKLRCCKPIVQPVIVQAKS</sequence>
<accession>A0A1D1UNU5</accession>
<protein>
    <submittedName>
        <fullName evidence="2">Uncharacterized protein</fullName>
    </submittedName>
</protein>
<feature type="chain" id="PRO_5008897421" evidence="1">
    <location>
        <begin position="22"/>
        <end position="90"/>
    </location>
</feature>
<dbReference type="PANTHER" id="PTHR35180">
    <property type="entry name" value="PROTEIN CBG06219"/>
    <property type="match status" value="1"/>
</dbReference>
<keyword evidence="3" id="KW-1185">Reference proteome</keyword>
<evidence type="ECO:0000313" key="3">
    <source>
        <dbReference type="Proteomes" id="UP000186922"/>
    </source>
</evidence>
<dbReference type="AlphaFoldDB" id="A0A1D1UNU5"/>
<dbReference type="OrthoDB" id="6127264at2759"/>